<evidence type="ECO:0000256" key="3">
    <source>
        <dbReference type="ARBA" id="ARBA00022475"/>
    </source>
</evidence>
<keyword evidence="3" id="KW-1003">Cell membrane</keyword>
<comment type="subcellular location">
    <subcellularLocation>
        <location evidence="1">Cell membrane</location>
        <topology evidence="1">Multi-pass membrane protein</topology>
    </subcellularLocation>
</comment>
<feature type="region of interest" description="Disordered" evidence="7">
    <location>
        <begin position="1753"/>
        <end position="1774"/>
    </location>
</feature>
<feature type="region of interest" description="Disordered" evidence="7">
    <location>
        <begin position="1791"/>
        <end position="1816"/>
    </location>
</feature>
<accession>A0ABR4PI40</accession>
<evidence type="ECO:0000256" key="2">
    <source>
        <dbReference type="ARBA" id="ARBA00022448"/>
    </source>
</evidence>
<gene>
    <name evidence="9" type="ORF">PVAG01_04707</name>
</gene>
<feature type="transmembrane region" description="Helical" evidence="8">
    <location>
        <begin position="1439"/>
        <end position="1457"/>
    </location>
</feature>
<feature type="transmembrane region" description="Helical" evidence="8">
    <location>
        <begin position="1578"/>
        <end position="1603"/>
    </location>
</feature>
<feature type="region of interest" description="Disordered" evidence="7">
    <location>
        <begin position="297"/>
        <end position="360"/>
    </location>
</feature>
<feature type="compositionally biased region" description="Polar residues" evidence="7">
    <location>
        <begin position="560"/>
        <end position="570"/>
    </location>
</feature>
<feature type="region of interest" description="Disordered" evidence="7">
    <location>
        <begin position="844"/>
        <end position="898"/>
    </location>
</feature>
<evidence type="ECO:0000313" key="10">
    <source>
        <dbReference type="Proteomes" id="UP001629113"/>
    </source>
</evidence>
<feature type="transmembrane region" description="Helical" evidence="8">
    <location>
        <begin position="1321"/>
        <end position="1341"/>
    </location>
</feature>
<reference evidence="9 10" key="1">
    <citation type="submission" date="2024-06" db="EMBL/GenBank/DDBJ databases">
        <title>Complete genome of Phlyctema vagabunda strain 19-DSS-EL-015.</title>
        <authorList>
            <person name="Fiorenzani C."/>
        </authorList>
    </citation>
    <scope>NUCLEOTIDE SEQUENCE [LARGE SCALE GENOMIC DNA]</scope>
    <source>
        <strain evidence="9 10">19-DSS-EL-015</strain>
    </source>
</reference>
<feature type="transmembrane region" description="Helical" evidence="8">
    <location>
        <begin position="1204"/>
        <end position="1225"/>
    </location>
</feature>
<dbReference type="SUPFAM" id="SSF103473">
    <property type="entry name" value="MFS general substrate transporter"/>
    <property type="match status" value="1"/>
</dbReference>
<feature type="transmembrane region" description="Helical" evidence="8">
    <location>
        <begin position="1403"/>
        <end position="1427"/>
    </location>
</feature>
<feature type="region of interest" description="Disordered" evidence="7">
    <location>
        <begin position="792"/>
        <end position="829"/>
    </location>
</feature>
<dbReference type="Proteomes" id="UP001629113">
    <property type="component" value="Unassembled WGS sequence"/>
</dbReference>
<feature type="transmembrane region" description="Helical" evidence="8">
    <location>
        <begin position="1487"/>
        <end position="1507"/>
    </location>
</feature>
<dbReference type="PANTHER" id="PTHR23502">
    <property type="entry name" value="MAJOR FACILITATOR SUPERFAMILY"/>
    <property type="match status" value="1"/>
</dbReference>
<proteinExistence type="predicted"/>
<evidence type="ECO:0000256" key="7">
    <source>
        <dbReference type="SAM" id="MobiDB-lite"/>
    </source>
</evidence>
<dbReference type="InterPro" id="IPR036259">
    <property type="entry name" value="MFS_trans_sf"/>
</dbReference>
<feature type="compositionally biased region" description="Polar residues" evidence="7">
    <location>
        <begin position="321"/>
        <end position="334"/>
    </location>
</feature>
<keyword evidence="5 8" id="KW-1133">Transmembrane helix</keyword>
<feature type="region of interest" description="Disordered" evidence="7">
    <location>
        <begin position="954"/>
        <end position="974"/>
    </location>
</feature>
<dbReference type="Gene3D" id="1.20.1250.20">
    <property type="entry name" value="MFS general substrate transporter like domains"/>
    <property type="match status" value="1"/>
</dbReference>
<keyword evidence="2" id="KW-0813">Transport</keyword>
<feature type="region of interest" description="Disordered" evidence="7">
    <location>
        <begin position="1"/>
        <end position="24"/>
    </location>
</feature>
<feature type="region of interest" description="Disordered" evidence="7">
    <location>
        <begin position="644"/>
        <end position="669"/>
    </location>
</feature>
<evidence type="ECO:0000256" key="1">
    <source>
        <dbReference type="ARBA" id="ARBA00004651"/>
    </source>
</evidence>
<name>A0ABR4PI40_9HELO</name>
<evidence type="ECO:0000256" key="8">
    <source>
        <dbReference type="SAM" id="Phobius"/>
    </source>
</evidence>
<sequence length="1816" mass="200108">MNQFSSEPSRALRTRHRSSTQDSTGLDYSSVLHIEEDISSRIRNLLLSRHHHHHPPRTPPPSEEDLVEQRKQSNIYSVFDFSSAKSVAKQARLERIQSGRLSLPVNSAPVASSGASRNPSLPNSLSFDSVIEKQNDNGLCDISSIVREGERLEIPGLVLVDIVEPNQPAIRSCIAMSSNCQARKDNTDPCDMFADLAEGKELLFPRLALVDEPKPGQPIIRSYLPELMSEISSNEHSKGESIAARFKHDRELAGFCDSCPSGCDKEQSISALPGLTLKPKKRNKLRRETEVLAFDGPRTLTDGTMDASQTSGEGTRHRSLTLISPTPTGLSNDYQADMTREPPRSSVHSDGISSDRAKSSRRISKEIAEIIAQSISATAVGSNLTESESKVRRLSDESTRVLADQVHSKKTKLYNPSLLSGTSRSSVRHSLLKSSAVSQVVDNGLPVPPLLTPVDVAPPTLSSQSLSKNIHEPSGAQSLKSLASTPRHEQEEISWATLPISISPEDDLSNPLVLAKLDDRKESISPLQSGVRGLVDTSTTLKGSLSKASLWNEPPASPRGTDSTTNSFSSPEFRGNGGDRRTLYPSASSARTDDRRGRSLRYAENFEIVPLNSDQEENSHSQSEMIETNWPIQRIVSTEIAPTPSQDASLRSHTKIPVDDSTSSPQDRVGKKHIQWFKDLIIGKDANLPYQSQLTEMPKRNRQSPEELEVRQRAMTSPAAGVDDLFPKISPRATAYIPKGPKRSITSAASQTFTKTIIDLEHLLNEALGIARLAVDNEAAPSILGTATELLKGRRERSSRESVHESLRSFSSIGSDDSEHSVESSLLMSPEDKKVVLQSIAADTIPGQDPSGWPPTGRGATPFPPQSARQSVVPDAKPDLEYKARHDTTSRAEAPRKSIVTSIPERQNLSTEVNTATSQNKITRELSIQREDPTLGYAATTENVQGKQIVTARRATTENSASSGIGSSVSRTKQIQSKQEVHEYIKKMHEPPLQPRASSRKIRQQPIKSIEASTYMGVASAVDFIQAHTGMTPSSSIRSLDGPLDSEIDFNDAPKIELLSKAEASERHDDVELRELSDKSLPKRHLSGKRMDDYHHLFNLKGRSHVSLKNNKGFSLSRTHRRQPIARDWPPFRKRFVATVACISTALLGILIGIYAGEVPAIQYYIADFHHYTILGNVFFFIGLSVPTIYFWPLPLMHGRKPYTLAAMTIAMPLLFPQAIAVANFRSPFVRYWRIGLLLPRGFMGFALGFANMNFKSTLMDLFGASLQSSNPHAEVVDETDVRRHGGGMGIWLGIWTWCSIGSIGVGFMAGASIIEALNPAWGFYISIIIIAAVLLLNVVCPEVRRSAFRRSVVEVKTDDNVSRRLARGEIMMHRKSTGPKWWGEEVHHGMLLSQNMLRQPGFLVMAIYVAWIYAQIVLIIVLLGSLMSRDYSFKSPHVGASVMAVPIGVFLSIPFSKASIFSRARHHSPKTNTATIGDRVHMSSHVIRRSVFSLILPFAGIAYTVSSNGPPTPFMIPIIFAGLIGFLSGLAISECHGLIMETYDTSDLHPGMSGRSRAKSGDKSDYKRTNYSSFPRVSSAFAITQGLGFLLAAGSTGVGGVVRRHLGQQSATGVMAGILLLLTFLLLGVLLRFKEVQIIPDSRKEHMERWKDARRASMLRKENPDAVPEEEPWRPLILGNPSGTTRRMSVLELGGMSRWSEIRKKNRLIDEQSLEAKHPNLAVLDVVRAVVSEQQEQVTERVSKEMERIIDRVSPSRSGSRRSNRRLSDAGDLGGNVQVVKSWRKVETVEPVSGGSTRGRGSRRRVSEVREERIV</sequence>
<dbReference type="PANTHER" id="PTHR23502:SF186">
    <property type="entry name" value="MAJOR FACILITATOR SUPERFAMILY (MFS) PROFILE DOMAIN-CONTAINING PROTEIN"/>
    <property type="match status" value="1"/>
</dbReference>
<evidence type="ECO:0008006" key="11">
    <source>
        <dbReference type="Google" id="ProtNLM"/>
    </source>
</evidence>
<feature type="region of interest" description="Disordered" evidence="7">
    <location>
        <begin position="546"/>
        <end position="598"/>
    </location>
</feature>
<feature type="transmembrane region" description="Helical" evidence="8">
    <location>
        <begin position="1169"/>
        <end position="1192"/>
    </location>
</feature>
<evidence type="ECO:0000256" key="4">
    <source>
        <dbReference type="ARBA" id="ARBA00022692"/>
    </source>
</evidence>
<keyword evidence="4 8" id="KW-0812">Transmembrane</keyword>
<keyword evidence="10" id="KW-1185">Reference proteome</keyword>
<feature type="transmembrane region" description="Helical" evidence="8">
    <location>
        <begin position="1513"/>
        <end position="1533"/>
    </location>
</feature>
<protein>
    <recommendedName>
        <fullName evidence="11">MFS general substrate transporter</fullName>
    </recommendedName>
</protein>
<evidence type="ECO:0000256" key="6">
    <source>
        <dbReference type="ARBA" id="ARBA00023136"/>
    </source>
</evidence>
<feature type="compositionally biased region" description="Low complexity" evidence="7">
    <location>
        <begin position="960"/>
        <end position="970"/>
    </location>
</feature>
<evidence type="ECO:0000313" key="9">
    <source>
        <dbReference type="EMBL" id="KAL3422960.1"/>
    </source>
</evidence>
<organism evidence="9 10">
    <name type="scientific">Phlyctema vagabunda</name>
    <dbReference type="NCBI Taxonomy" id="108571"/>
    <lineage>
        <taxon>Eukaryota</taxon>
        <taxon>Fungi</taxon>
        <taxon>Dikarya</taxon>
        <taxon>Ascomycota</taxon>
        <taxon>Pezizomycotina</taxon>
        <taxon>Leotiomycetes</taxon>
        <taxon>Helotiales</taxon>
        <taxon>Dermateaceae</taxon>
        <taxon>Phlyctema</taxon>
    </lineage>
</organism>
<keyword evidence="6 8" id="KW-0472">Membrane</keyword>
<feature type="compositionally biased region" description="Basic and acidic residues" evidence="7">
    <location>
        <begin position="876"/>
        <end position="896"/>
    </location>
</feature>
<feature type="transmembrane region" description="Helical" evidence="8">
    <location>
        <begin position="1291"/>
        <end position="1315"/>
    </location>
</feature>
<evidence type="ECO:0000256" key="5">
    <source>
        <dbReference type="ARBA" id="ARBA00022989"/>
    </source>
</evidence>
<feature type="transmembrane region" description="Helical" evidence="8">
    <location>
        <begin position="1615"/>
        <end position="1634"/>
    </location>
</feature>
<feature type="compositionally biased region" description="Basic and acidic residues" evidence="7">
    <location>
        <begin position="792"/>
        <end position="807"/>
    </location>
</feature>
<dbReference type="EMBL" id="JBFCZG010000004">
    <property type="protein sequence ID" value="KAL3422960.1"/>
    <property type="molecule type" value="Genomic_DNA"/>
</dbReference>
<feature type="compositionally biased region" description="Basic and acidic residues" evidence="7">
    <location>
        <begin position="1806"/>
        <end position="1816"/>
    </location>
</feature>
<comment type="caution">
    <text evidence="9">The sequence shown here is derived from an EMBL/GenBank/DDBJ whole genome shotgun (WGS) entry which is preliminary data.</text>
</comment>
<feature type="transmembrane region" description="Helical" evidence="8">
    <location>
        <begin position="1136"/>
        <end position="1157"/>
    </location>
</feature>